<evidence type="ECO:0000256" key="1">
    <source>
        <dbReference type="ARBA" id="ARBA00022737"/>
    </source>
</evidence>
<comment type="caution">
    <text evidence="4">The sequence shown here is derived from an EMBL/GenBank/DDBJ whole genome shotgun (WGS) entry which is preliminary data.</text>
</comment>
<dbReference type="EMBL" id="CAJOBA010006195">
    <property type="protein sequence ID" value="CAF3765826.1"/>
    <property type="molecule type" value="Genomic_DNA"/>
</dbReference>
<keyword evidence="1" id="KW-0677">Repeat</keyword>
<dbReference type="EMBL" id="CAJNOK010006187">
    <property type="protein sequence ID" value="CAF0996082.1"/>
    <property type="molecule type" value="Genomic_DNA"/>
</dbReference>
<sequence length="264" mass="28888">MSATASFLERQWLATKSAGNSINYNLKPEYIVQHESKLVKPLRAWSTFSVRSDAQSSLGKVQKSPLSQNNYVTRGTTAIRKFICSQPFKYGFIGFLLASVLNAAVFGTLLGLCLKSTAKVCVPATWSENGTTVAGDNGLGSNLNQLNNPAGIFVDKNKNIYITDIYNDRLVEWGNNATVGVVVGGGNGGNDNVNQLWEPTYVTVTSDGSIFVADRQNNRIQKLSPEHNHRRVLINFHPSCTTIPVPPKSPQVNDSAITMQVRIR</sequence>
<dbReference type="InterPro" id="IPR011042">
    <property type="entry name" value="6-blade_b-propeller_TolB-like"/>
</dbReference>
<dbReference type="Proteomes" id="UP000677228">
    <property type="component" value="Unassembled WGS sequence"/>
</dbReference>
<feature type="transmembrane region" description="Helical" evidence="3">
    <location>
        <begin position="90"/>
        <end position="112"/>
    </location>
</feature>
<reference evidence="4" key="1">
    <citation type="submission" date="2021-02" db="EMBL/GenBank/DDBJ databases">
        <authorList>
            <person name="Nowell W R."/>
        </authorList>
    </citation>
    <scope>NUCLEOTIDE SEQUENCE</scope>
</reference>
<evidence type="ECO:0000313" key="4">
    <source>
        <dbReference type="EMBL" id="CAF0996082.1"/>
    </source>
</evidence>
<evidence type="ECO:0000256" key="3">
    <source>
        <dbReference type="SAM" id="Phobius"/>
    </source>
</evidence>
<keyword evidence="3" id="KW-1133">Transmembrane helix</keyword>
<evidence type="ECO:0000313" key="5">
    <source>
        <dbReference type="EMBL" id="CAF3765826.1"/>
    </source>
</evidence>
<protein>
    <recommendedName>
        <fullName evidence="7">NHL repeat-containing protein</fullName>
    </recommendedName>
</protein>
<dbReference type="InterPro" id="IPR050952">
    <property type="entry name" value="TRIM-NHL_E3_ligases"/>
</dbReference>
<dbReference type="AlphaFoldDB" id="A0A8S2DS19"/>
<keyword evidence="3" id="KW-0812">Transmembrane</keyword>
<dbReference type="PANTHER" id="PTHR24104">
    <property type="entry name" value="E3 UBIQUITIN-PROTEIN LIGASE NHLRC1-RELATED"/>
    <property type="match status" value="1"/>
</dbReference>
<dbReference type="InterPro" id="IPR001258">
    <property type="entry name" value="NHL_repeat"/>
</dbReference>
<accession>A0A8S2DS19</accession>
<dbReference type="Pfam" id="PF01436">
    <property type="entry name" value="NHL"/>
    <property type="match status" value="1"/>
</dbReference>
<evidence type="ECO:0008006" key="7">
    <source>
        <dbReference type="Google" id="ProtNLM"/>
    </source>
</evidence>
<gene>
    <name evidence="4" type="ORF">OVA965_LOCUS14319</name>
    <name evidence="5" type="ORF">TMI583_LOCUS14323</name>
</gene>
<feature type="repeat" description="NHL" evidence="2">
    <location>
        <begin position="199"/>
        <end position="226"/>
    </location>
</feature>
<dbReference type="Gene3D" id="2.120.10.30">
    <property type="entry name" value="TolB, C-terminal domain"/>
    <property type="match status" value="1"/>
</dbReference>
<keyword evidence="3" id="KW-0472">Membrane</keyword>
<dbReference type="SUPFAM" id="SSF101898">
    <property type="entry name" value="NHL repeat"/>
    <property type="match status" value="1"/>
</dbReference>
<dbReference type="PROSITE" id="PS51125">
    <property type="entry name" value="NHL"/>
    <property type="match status" value="1"/>
</dbReference>
<evidence type="ECO:0000256" key="2">
    <source>
        <dbReference type="PROSITE-ProRule" id="PRU00504"/>
    </source>
</evidence>
<evidence type="ECO:0000313" key="6">
    <source>
        <dbReference type="Proteomes" id="UP000677228"/>
    </source>
</evidence>
<proteinExistence type="predicted"/>
<organism evidence="4 6">
    <name type="scientific">Didymodactylos carnosus</name>
    <dbReference type="NCBI Taxonomy" id="1234261"/>
    <lineage>
        <taxon>Eukaryota</taxon>
        <taxon>Metazoa</taxon>
        <taxon>Spiralia</taxon>
        <taxon>Gnathifera</taxon>
        <taxon>Rotifera</taxon>
        <taxon>Eurotatoria</taxon>
        <taxon>Bdelloidea</taxon>
        <taxon>Philodinida</taxon>
        <taxon>Philodinidae</taxon>
        <taxon>Didymodactylos</taxon>
    </lineage>
</organism>
<dbReference type="Proteomes" id="UP000682733">
    <property type="component" value="Unassembled WGS sequence"/>
</dbReference>
<name>A0A8S2DS19_9BILA</name>